<dbReference type="AlphaFoldDB" id="A0AAW1PXY4"/>
<evidence type="ECO:0000256" key="8">
    <source>
        <dbReference type="ARBA" id="ARBA00023316"/>
    </source>
</evidence>
<dbReference type="PANTHER" id="PTHR31361:SF1">
    <property type="entry name" value="BETA-GLUCAN SYNTHESIS-ASSOCIATED PROTEIN KRE6-RELATED"/>
    <property type="match status" value="1"/>
</dbReference>
<evidence type="ECO:0000256" key="3">
    <source>
        <dbReference type="ARBA" id="ARBA00022692"/>
    </source>
</evidence>
<dbReference type="Gene3D" id="2.60.120.200">
    <property type="match status" value="1"/>
</dbReference>
<dbReference type="Proteomes" id="UP001489004">
    <property type="component" value="Unassembled WGS sequence"/>
</dbReference>
<evidence type="ECO:0000313" key="11">
    <source>
        <dbReference type="Proteomes" id="UP001489004"/>
    </source>
</evidence>
<gene>
    <name evidence="10" type="ORF">WJX72_009478</name>
</gene>
<keyword evidence="6" id="KW-0472">Membrane</keyword>
<keyword evidence="5" id="KW-1133">Transmembrane helix</keyword>
<keyword evidence="4" id="KW-0735">Signal-anchor</keyword>
<keyword evidence="8" id="KW-0961">Cell wall biogenesis/degradation</keyword>
<dbReference type="Pfam" id="PF03935">
    <property type="entry name" value="SKN1_KRE6_Sbg1"/>
    <property type="match status" value="2"/>
</dbReference>
<dbReference type="InterPro" id="IPR013320">
    <property type="entry name" value="ConA-like_dom_sf"/>
</dbReference>
<dbReference type="InterPro" id="IPR000757">
    <property type="entry name" value="Beta-glucanase-like"/>
</dbReference>
<keyword evidence="3" id="KW-0812">Transmembrane</keyword>
<proteinExistence type="inferred from homology"/>
<sequence length="461" mass="50650">MQLVFSDEFNQAGRNFSYDKDSRWLAVDMYYAPTADKEVFKPDQVTTNGGAAVLTLDKAPENATASAQDPFGAIVNVMRPYVSGMLQSWNKFCFTGGYVEASIKLPGNASSSGFWPAFWMMGNLGRAGLLNTTGGLWPYSYDECEGSGPSGFDSQPGQLINACPDRAGINRTAAWGFNKGQGRGAPEIDIMELMVNTSSSSKASDTRAHIVQTLQMAPISPNGTHWVDPKFYAANGVQDGAFFPAAATYFKTRVNPQWGPFSTPGQLPRPSSVYQDALSAVSDISPTYFTDFFKFGVDWAPGEYLRWYIDGVFTFEINKEALAARENALGQRVGQRQIPEEPMYLILNLALSDAWVAQDPDLQFPATLEVDYVRVYQDPANLRLGCSPPDFPTAQYIACNQKQYILNPEDASLITEKSLLGRVGDWEATKLKRLPRTPSSSRHCKKSSSLGFTVHSGIPSQ</sequence>
<dbReference type="PANTHER" id="PTHR31361">
    <property type="entry name" value="BETA-GLUCAN SYNTHESIS-ASSOCIATED PROTEIN KRE6-RELATED"/>
    <property type="match status" value="1"/>
</dbReference>
<dbReference type="InterPro" id="IPR005629">
    <property type="entry name" value="Skn1/Kre6/Sbg1"/>
</dbReference>
<evidence type="ECO:0000256" key="6">
    <source>
        <dbReference type="ARBA" id="ARBA00023136"/>
    </source>
</evidence>
<evidence type="ECO:0000256" key="5">
    <source>
        <dbReference type="ARBA" id="ARBA00022989"/>
    </source>
</evidence>
<comment type="similarity">
    <text evidence="2">Belongs to the SKN1/KRE6 family.</text>
</comment>
<dbReference type="EMBL" id="JALJOR010000007">
    <property type="protein sequence ID" value="KAK9814665.1"/>
    <property type="molecule type" value="Genomic_DNA"/>
</dbReference>
<feature type="domain" description="GH16" evidence="9">
    <location>
        <begin position="1"/>
        <end position="381"/>
    </location>
</feature>
<protein>
    <recommendedName>
        <fullName evidence="9">GH16 domain-containing protein</fullName>
    </recommendedName>
</protein>
<dbReference type="GO" id="GO:0005886">
    <property type="term" value="C:plasma membrane"/>
    <property type="evidence" value="ECO:0007669"/>
    <property type="project" value="TreeGrafter"/>
</dbReference>
<comment type="subcellular location">
    <subcellularLocation>
        <location evidence="1">Membrane</location>
        <topology evidence="1">Single-pass type II membrane protein</topology>
    </subcellularLocation>
</comment>
<accession>A0AAW1PXY4</accession>
<comment type="caution">
    <text evidence="10">The sequence shown here is derived from an EMBL/GenBank/DDBJ whole genome shotgun (WGS) entry which is preliminary data.</text>
</comment>
<dbReference type="GO" id="GO:0071555">
    <property type="term" value="P:cell wall organization"/>
    <property type="evidence" value="ECO:0007669"/>
    <property type="project" value="UniProtKB-KW"/>
</dbReference>
<evidence type="ECO:0000256" key="7">
    <source>
        <dbReference type="ARBA" id="ARBA00023180"/>
    </source>
</evidence>
<dbReference type="SUPFAM" id="SSF49899">
    <property type="entry name" value="Concanavalin A-like lectins/glucanases"/>
    <property type="match status" value="1"/>
</dbReference>
<dbReference type="GO" id="GO:0015926">
    <property type="term" value="F:glucosidase activity"/>
    <property type="evidence" value="ECO:0007669"/>
    <property type="project" value="TreeGrafter"/>
</dbReference>
<organism evidence="10 11">
    <name type="scientific">[Myrmecia] bisecta</name>
    <dbReference type="NCBI Taxonomy" id="41462"/>
    <lineage>
        <taxon>Eukaryota</taxon>
        <taxon>Viridiplantae</taxon>
        <taxon>Chlorophyta</taxon>
        <taxon>core chlorophytes</taxon>
        <taxon>Trebouxiophyceae</taxon>
        <taxon>Trebouxiales</taxon>
        <taxon>Trebouxiaceae</taxon>
        <taxon>Myrmecia</taxon>
    </lineage>
</organism>
<name>A0AAW1PXY4_9CHLO</name>
<evidence type="ECO:0000256" key="4">
    <source>
        <dbReference type="ARBA" id="ARBA00022968"/>
    </source>
</evidence>
<keyword evidence="11" id="KW-1185">Reference proteome</keyword>
<evidence type="ECO:0000256" key="1">
    <source>
        <dbReference type="ARBA" id="ARBA00004606"/>
    </source>
</evidence>
<dbReference type="GO" id="GO:0005789">
    <property type="term" value="C:endoplasmic reticulum membrane"/>
    <property type="evidence" value="ECO:0007669"/>
    <property type="project" value="TreeGrafter"/>
</dbReference>
<reference evidence="10 11" key="1">
    <citation type="journal article" date="2024" name="Nat. Commun.">
        <title>Phylogenomics reveals the evolutionary origins of lichenization in chlorophyte algae.</title>
        <authorList>
            <person name="Puginier C."/>
            <person name="Libourel C."/>
            <person name="Otte J."/>
            <person name="Skaloud P."/>
            <person name="Haon M."/>
            <person name="Grisel S."/>
            <person name="Petersen M."/>
            <person name="Berrin J.G."/>
            <person name="Delaux P.M."/>
            <person name="Dal Grande F."/>
            <person name="Keller J."/>
        </authorList>
    </citation>
    <scope>NUCLEOTIDE SEQUENCE [LARGE SCALE GENOMIC DNA]</scope>
    <source>
        <strain evidence="10 11">SAG 2043</strain>
    </source>
</reference>
<evidence type="ECO:0000313" key="10">
    <source>
        <dbReference type="EMBL" id="KAK9814665.1"/>
    </source>
</evidence>
<dbReference type="GO" id="GO:0006078">
    <property type="term" value="P:(1-&gt;6)-beta-D-glucan biosynthetic process"/>
    <property type="evidence" value="ECO:0007669"/>
    <property type="project" value="TreeGrafter"/>
</dbReference>
<evidence type="ECO:0000259" key="9">
    <source>
        <dbReference type="PROSITE" id="PS51762"/>
    </source>
</evidence>
<keyword evidence="7" id="KW-0325">Glycoprotein</keyword>
<evidence type="ECO:0000256" key="2">
    <source>
        <dbReference type="ARBA" id="ARBA00010962"/>
    </source>
</evidence>
<dbReference type="PROSITE" id="PS51762">
    <property type="entry name" value="GH16_2"/>
    <property type="match status" value="1"/>
</dbReference>